<dbReference type="EMBL" id="JAULSV010000007">
    <property type="protein sequence ID" value="KAK0639598.1"/>
    <property type="molecule type" value="Genomic_DNA"/>
</dbReference>
<feature type="compositionally biased region" description="Pro residues" evidence="1">
    <location>
        <begin position="34"/>
        <end position="43"/>
    </location>
</feature>
<proteinExistence type="predicted"/>
<dbReference type="AlphaFoldDB" id="A0AA39XSU6"/>
<name>A0AA39XSU6_9PEZI</name>
<keyword evidence="3" id="KW-1185">Reference proteome</keyword>
<protein>
    <submittedName>
        <fullName evidence="2">Uncharacterized protein</fullName>
    </submittedName>
</protein>
<comment type="caution">
    <text evidence="2">The sequence shown here is derived from an EMBL/GenBank/DDBJ whole genome shotgun (WGS) entry which is preliminary data.</text>
</comment>
<evidence type="ECO:0000313" key="2">
    <source>
        <dbReference type="EMBL" id="KAK0639598.1"/>
    </source>
</evidence>
<organism evidence="2 3">
    <name type="scientific">Cercophora newfieldiana</name>
    <dbReference type="NCBI Taxonomy" id="92897"/>
    <lineage>
        <taxon>Eukaryota</taxon>
        <taxon>Fungi</taxon>
        <taxon>Dikarya</taxon>
        <taxon>Ascomycota</taxon>
        <taxon>Pezizomycotina</taxon>
        <taxon>Sordariomycetes</taxon>
        <taxon>Sordariomycetidae</taxon>
        <taxon>Sordariales</taxon>
        <taxon>Lasiosphaeriaceae</taxon>
        <taxon>Cercophora</taxon>
    </lineage>
</organism>
<dbReference type="Proteomes" id="UP001174936">
    <property type="component" value="Unassembled WGS sequence"/>
</dbReference>
<gene>
    <name evidence="2" type="ORF">B0T16DRAFT_395301</name>
</gene>
<evidence type="ECO:0000313" key="3">
    <source>
        <dbReference type="Proteomes" id="UP001174936"/>
    </source>
</evidence>
<feature type="region of interest" description="Disordered" evidence="1">
    <location>
        <begin position="1"/>
        <end position="152"/>
    </location>
</feature>
<feature type="compositionally biased region" description="Polar residues" evidence="1">
    <location>
        <begin position="1"/>
        <end position="25"/>
    </location>
</feature>
<reference evidence="2" key="1">
    <citation type="submission" date="2023-06" db="EMBL/GenBank/DDBJ databases">
        <title>Genome-scale phylogeny and comparative genomics of the fungal order Sordariales.</title>
        <authorList>
            <consortium name="Lawrence Berkeley National Laboratory"/>
            <person name="Hensen N."/>
            <person name="Bonometti L."/>
            <person name="Westerberg I."/>
            <person name="Brannstrom I.O."/>
            <person name="Guillou S."/>
            <person name="Cros-Aarteil S."/>
            <person name="Calhoun S."/>
            <person name="Haridas S."/>
            <person name="Kuo A."/>
            <person name="Mondo S."/>
            <person name="Pangilinan J."/>
            <person name="Riley R."/>
            <person name="Labutti K."/>
            <person name="Andreopoulos B."/>
            <person name="Lipzen A."/>
            <person name="Chen C."/>
            <person name="Yanf M."/>
            <person name="Daum C."/>
            <person name="Ng V."/>
            <person name="Clum A."/>
            <person name="Steindorff A."/>
            <person name="Ohm R."/>
            <person name="Martin F."/>
            <person name="Silar P."/>
            <person name="Natvig D."/>
            <person name="Lalanne C."/>
            <person name="Gautier V."/>
            <person name="Ament-Velasquez S.L."/>
            <person name="Kruys A."/>
            <person name="Hutchinson M.I."/>
            <person name="Powell A.J."/>
            <person name="Barry K."/>
            <person name="Miller A.N."/>
            <person name="Grigoriev I.V."/>
            <person name="Debuchy R."/>
            <person name="Gladieux P."/>
            <person name="Thoren M.H."/>
            <person name="Johannesson H."/>
        </authorList>
    </citation>
    <scope>NUCLEOTIDE SEQUENCE</scope>
    <source>
        <strain evidence="2">SMH2532-1</strain>
    </source>
</reference>
<accession>A0AA39XSU6</accession>
<sequence length="184" mass="19591">MSAVRQPSATNGQQSNGDQNHQTPPGNLDEERPSPPPLQPPQPSAVGVNESHQSPPRTPPPAPPAATEEPSAAPPPPTPTAAEQPSGVRDELIQIFLDPNATAAHLAPPLRPVTEEKEENPPAPPPTPARHSVNGDREQGFPDPEQPLDMNALPRGLYSKLRYAGSNDDRRMIGPVSQMLAKII</sequence>
<evidence type="ECO:0000256" key="1">
    <source>
        <dbReference type="SAM" id="MobiDB-lite"/>
    </source>
</evidence>